<dbReference type="EMBL" id="HBJA01117031">
    <property type="protein sequence ID" value="CAE0828989.1"/>
    <property type="molecule type" value="Transcribed_RNA"/>
</dbReference>
<organism evidence="1">
    <name type="scientific">Eutreptiella gymnastica</name>
    <dbReference type="NCBI Taxonomy" id="73025"/>
    <lineage>
        <taxon>Eukaryota</taxon>
        <taxon>Discoba</taxon>
        <taxon>Euglenozoa</taxon>
        <taxon>Euglenida</taxon>
        <taxon>Spirocuta</taxon>
        <taxon>Euglenophyceae</taxon>
        <taxon>Eutreptiales</taxon>
        <taxon>Eutreptiaceae</taxon>
        <taxon>Eutreptiella</taxon>
    </lineage>
</organism>
<dbReference type="AlphaFoldDB" id="A0A7S4LH21"/>
<sequence length="105" mass="11187">MEEERFRVGQGRVWAMLCVSAVCVDGGLSELGWRIVPHGNSTVRDFITMRVEVCCAALLAPDDGLWVGTGACLLNLVSGAIGAGLEGAARAGRAVHQRICVWLHP</sequence>
<protein>
    <submittedName>
        <fullName evidence="1">Uncharacterized protein</fullName>
    </submittedName>
</protein>
<reference evidence="1" key="1">
    <citation type="submission" date="2021-01" db="EMBL/GenBank/DDBJ databases">
        <authorList>
            <person name="Corre E."/>
            <person name="Pelletier E."/>
            <person name="Niang G."/>
            <person name="Scheremetjew M."/>
            <person name="Finn R."/>
            <person name="Kale V."/>
            <person name="Holt S."/>
            <person name="Cochrane G."/>
            <person name="Meng A."/>
            <person name="Brown T."/>
            <person name="Cohen L."/>
        </authorList>
    </citation>
    <scope>NUCLEOTIDE SEQUENCE</scope>
    <source>
        <strain evidence="1">CCMP1594</strain>
    </source>
</reference>
<name>A0A7S4LH21_9EUGL</name>
<accession>A0A7S4LH21</accession>
<gene>
    <name evidence="1" type="ORF">EGYM00163_LOCUS40267</name>
</gene>
<proteinExistence type="predicted"/>
<evidence type="ECO:0000313" key="1">
    <source>
        <dbReference type="EMBL" id="CAE0828989.1"/>
    </source>
</evidence>